<dbReference type="SUPFAM" id="SSF51690">
    <property type="entry name" value="Nicotinate/Quinolinate PRTase C-terminal domain-like"/>
    <property type="match status" value="1"/>
</dbReference>
<proteinExistence type="inferred from homology"/>
<dbReference type="GO" id="GO:0005737">
    <property type="term" value="C:cytoplasm"/>
    <property type="evidence" value="ECO:0007669"/>
    <property type="project" value="TreeGrafter"/>
</dbReference>
<evidence type="ECO:0000256" key="5">
    <source>
        <dbReference type="ARBA" id="ARBA00011944"/>
    </source>
</evidence>
<protein>
    <recommendedName>
        <fullName evidence="11">Probable nicotinate-nucleotide pyrophosphorylase [carboxylating]</fullName>
        <ecNumber evidence="5">2.4.2.19</ecNumber>
    </recommendedName>
    <alternativeName>
        <fullName evidence="9">Quinolinate phosphoribosyltransferase [decarboxylating]</fullName>
    </alternativeName>
</protein>
<keyword evidence="8 12" id="KW-0808">Transferase</keyword>
<dbReference type="UniPathway" id="UPA00253">
    <property type="reaction ID" value="UER00331"/>
</dbReference>
<feature type="domain" description="Quinolinate phosphoribosyl transferase N-terminal" evidence="15">
    <location>
        <begin position="28"/>
        <end position="112"/>
    </location>
</feature>
<evidence type="ECO:0000256" key="3">
    <source>
        <dbReference type="ARBA" id="ARBA00009400"/>
    </source>
</evidence>
<feature type="binding site" evidence="13">
    <location>
        <position position="102"/>
    </location>
    <ligand>
        <name>substrate</name>
    </ligand>
</feature>
<dbReference type="GO" id="GO:0004514">
    <property type="term" value="F:nicotinate-nucleotide diphosphorylase (carboxylating) activity"/>
    <property type="evidence" value="ECO:0007669"/>
    <property type="project" value="UniProtKB-EC"/>
</dbReference>
<dbReference type="GO" id="GO:0009435">
    <property type="term" value="P:NAD+ biosynthetic process"/>
    <property type="evidence" value="ECO:0007669"/>
    <property type="project" value="UniProtKB-UniPathway"/>
</dbReference>
<keyword evidence="6" id="KW-0662">Pyridine nucleotide biosynthesis</keyword>
<evidence type="ECO:0000256" key="2">
    <source>
        <dbReference type="ARBA" id="ARBA00004893"/>
    </source>
</evidence>
<comment type="pathway">
    <text evidence="2">Cofactor biosynthesis; NAD(+) biosynthesis; nicotinate D-ribonucleotide from quinolinate: step 1/1.</text>
</comment>
<evidence type="ECO:0000256" key="9">
    <source>
        <dbReference type="ARBA" id="ARBA00033102"/>
    </source>
</evidence>
<evidence type="ECO:0000313" key="16">
    <source>
        <dbReference type="EMBL" id="EEF79201.1"/>
    </source>
</evidence>
<dbReference type="HOGENOM" id="CLU_039622_0_3_6"/>
<evidence type="ECO:0000256" key="13">
    <source>
        <dbReference type="PIRSR" id="PIRSR006250-1"/>
    </source>
</evidence>
<evidence type="ECO:0000256" key="8">
    <source>
        <dbReference type="ARBA" id="ARBA00022679"/>
    </source>
</evidence>
<dbReference type="InterPro" id="IPR027277">
    <property type="entry name" value="NadC/ModD"/>
</dbReference>
<dbReference type="EC" id="2.4.2.19" evidence="5"/>
<dbReference type="FunFam" id="3.20.20.70:FF:000030">
    <property type="entry name" value="Nicotinate-nucleotide pyrophosphorylase, carboxylating"/>
    <property type="match status" value="1"/>
</dbReference>
<dbReference type="PIRSF" id="PIRSF006250">
    <property type="entry name" value="NadC_ModD"/>
    <property type="match status" value="1"/>
</dbReference>
<dbReference type="Pfam" id="PF02749">
    <property type="entry name" value="QRPTase_N"/>
    <property type="match status" value="1"/>
</dbReference>
<evidence type="ECO:0000259" key="14">
    <source>
        <dbReference type="Pfam" id="PF01729"/>
    </source>
</evidence>
<dbReference type="InterPro" id="IPR002638">
    <property type="entry name" value="Quinolinate_PRibosylTrfase_C"/>
</dbReference>
<name>C0N7T4_9GAMM</name>
<dbReference type="InterPro" id="IPR004393">
    <property type="entry name" value="NadC"/>
</dbReference>
<dbReference type="InterPro" id="IPR037128">
    <property type="entry name" value="Quinolinate_PRibosylTase_N_sf"/>
</dbReference>
<dbReference type="RefSeq" id="WP_008291284.1">
    <property type="nucleotide sequence ID" value="NZ_GG657899.1"/>
</dbReference>
<dbReference type="CDD" id="cd01572">
    <property type="entry name" value="QPRTase"/>
    <property type="match status" value="1"/>
</dbReference>
<evidence type="ECO:0000256" key="1">
    <source>
        <dbReference type="ARBA" id="ARBA00003237"/>
    </source>
</evidence>
<dbReference type="Pfam" id="PF01729">
    <property type="entry name" value="QRPTase_C"/>
    <property type="match status" value="1"/>
</dbReference>
<evidence type="ECO:0000256" key="11">
    <source>
        <dbReference type="ARBA" id="ARBA00069173"/>
    </source>
</evidence>
<dbReference type="NCBIfam" id="TIGR00078">
    <property type="entry name" value="nadC"/>
    <property type="match status" value="1"/>
</dbReference>
<evidence type="ECO:0000256" key="12">
    <source>
        <dbReference type="PIRNR" id="PIRNR006250"/>
    </source>
</evidence>
<dbReference type="GO" id="GO:0034213">
    <property type="term" value="P:quinolinate catabolic process"/>
    <property type="evidence" value="ECO:0007669"/>
    <property type="project" value="TreeGrafter"/>
</dbReference>
<evidence type="ECO:0000256" key="4">
    <source>
        <dbReference type="ARBA" id="ARBA00011218"/>
    </source>
</evidence>
<sequence>MAIENPIPTAFIESQVKLALLEDIGQQDLTADLIPVDAMVTATLITRENATLCGKNWFASVFAQLDKNIVIEWHAEDGDKLAANSTICTLKGPARAILTGERTAMNFLQTLSATATRASQYASAVSGLPVRVLDTRKTLPGWRIAQKYAVRCGGCFNHRFGLYDGVLIKENHINAAGSIAAAVSQAKALHPNISVEVEVENNKELEQALSAKADIILLDNFDIEQLHQAVSINNGQALLEASGNVNLKTIRDIAETGVDRISVGALTKDINAIDLSLRFK</sequence>
<comment type="subunit">
    <text evidence="4">Hexamer formed by 3 homodimers.</text>
</comment>
<dbReference type="PANTHER" id="PTHR32179:SF3">
    <property type="entry name" value="NICOTINATE-NUCLEOTIDE PYROPHOSPHORYLASE [CARBOXYLATING]"/>
    <property type="match status" value="1"/>
</dbReference>
<evidence type="ECO:0000256" key="10">
    <source>
        <dbReference type="ARBA" id="ARBA00047445"/>
    </source>
</evidence>
<keyword evidence="17" id="KW-1185">Reference proteome</keyword>
<dbReference type="Gene3D" id="3.90.1170.20">
    <property type="entry name" value="Quinolinate phosphoribosyl transferase, N-terminal domain"/>
    <property type="match status" value="1"/>
</dbReference>
<accession>C0N7T4</accession>
<feature type="binding site" evidence="13">
    <location>
        <begin position="263"/>
        <end position="265"/>
    </location>
    <ligand>
        <name>substrate</name>
    </ligand>
</feature>
<evidence type="ECO:0000313" key="17">
    <source>
        <dbReference type="Proteomes" id="UP000004679"/>
    </source>
</evidence>
<reference evidence="16 17" key="1">
    <citation type="journal article" date="2011" name="J. Bacteriol.">
        <title>Draft genome sequence of the chemolithoheterotrophic, halophilic methylotroph Methylophaga thiooxydans DMS010.</title>
        <authorList>
            <person name="Boden R."/>
            <person name="Ferriera S."/>
            <person name="Johnson J."/>
            <person name="Kelly D.P."/>
            <person name="Murrell J.C."/>
            <person name="Schafer H."/>
        </authorList>
    </citation>
    <scope>NUCLEOTIDE SEQUENCE [LARGE SCALE GENOMIC DNA]</scope>
    <source>
        <strain evidence="16 17">DMS010</strain>
    </source>
</reference>
<dbReference type="SUPFAM" id="SSF54675">
    <property type="entry name" value="Nicotinate/Quinolinate PRTase N-terminal domain-like"/>
    <property type="match status" value="1"/>
</dbReference>
<evidence type="ECO:0000256" key="6">
    <source>
        <dbReference type="ARBA" id="ARBA00022642"/>
    </source>
</evidence>
<comment type="function">
    <text evidence="1">Involved in the catabolism of quinolinic acid (QA).</text>
</comment>
<dbReference type="Proteomes" id="UP000004679">
    <property type="component" value="Unassembled WGS sequence"/>
</dbReference>
<dbReference type="InterPro" id="IPR013785">
    <property type="entry name" value="Aldolase_TIM"/>
</dbReference>
<feature type="binding site" evidence="13">
    <location>
        <position position="169"/>
    </location>
    <ligand>
        <name>substrate</name>
    </ligand>
</feature>
<dbReference type="InterPro" id="IPR022412">
    <property type="entry name" value="Quinolinate_PRibosylTrfase_N"/>
</dbReference>
<gene>
    <name evidence="16" type="ORF">MDMS009_1788</name>
</gene>
<keyword evidence="7 12" id="KW-0328">Glycosyltransferase</keyword>
<comment type="similarity">
    <text evidence="3 12">Belongs to the NadC/ModD family.</text>
</comment>
<dbReference type="Gene3D" id="3.20.20.70">
    <property type="entry name" value="Aldolase class I"/>
    <property type="match status" value="1"/>
</dbReference>
<dbReference type="InterPro" id="IPR036068">
    <property type="entry name" value="Nicotinate_pribotase-like_C"/>
</dbReference>
<feature type="binding site" evidence="13">
    <location>
        <position position="219"/>
    </location>
    <ligand>
        <name>substrate</name>
    </ligand>
</feature>
<dbReference type="OrthoDB" id="9782546at2"/>
<dbReference type="PANTHER" id="PTHR32179">
    <property type="entry name" value="NICOTINATE-NUCLEOTIDE PYROPHOSPHORYLASE [CARBOXYLATING]"/>
    <property type="match status" value="1"/>
</dbReference>
<comment type="catalytic activity">
    <reaction evidence="10">
        <text>nicotinate beta-D-ribonucleotide + CO2 + diphosphate = quinolinate + 5-phospho-alpha-D-ribose 1-diphosphate + 2 H(+)</text>
        <dbReference type="Rhea" id="RHEA:12733"/>
        <dbReference type="ChEBI" id="CHEBI:15378"/>
        <dbReference type="ChEBI" id="CHEBI:16526"/>
        <dbReference type="ChEBI" id="CHEBI:29959"/>
        <dbReference type="ChEBI" id="CHEBI:33019"/>
        <dbReference type="ChEBI" id="CHEBI:57502"/>
        <dbReference type="ChEBI" id="CHEBI:58017"/>
        <dbReference type="EC" id="2.4.2.19"/>
    </reaction>
</comment>
<feature type="binding site" evidence="13">
    <location>
        <position position="159"/>
    </location>
    <ligand>
        <name>substrate</name>
    </ligand>
</feature>
<feature type="domain" description="Quinolinate phosphoribosyl transferase C-terminal" evidence="14">
    <location>
        <begin position="115"/>
        <end position="278"/>
    </location>
</feature>
<feature type="binding site" evidence="13">
    <location>
        <begin position="242"/>
        <end position="244"/>
    </location>
    <ligand>
        <name>substrate</name>
    </ligand>
</feature>
<feature type="binding site" evidence="13">
    <location>
        <position position="198"/>
    </location>
    <ligand>
        <name>substrate</name>
    </ligand>
</feature>
<organism evidence="16 17">
    <name type="scientific">Methylophaga thiooxydans DMS010</name>
    <dbReference type="NCBI Taxonomy" id="637616"/>
    <lineage>
        <taxon>Bacteria</taxon>
        <taxon>Pseudomonadati</taxon>
        <taxon>Pseudomonadota</taxon>
        <taxon>Gammaproteobacteria</taxon>
        <taxon>Thiotrichales</taxon>
        <taxon>Piscirickettsiaceae</taxon>
        <taxon>Methylophaga</taxon>
    </lineage>
</organism>
<dbReference type="FunFam" id="3.90.1170.20:FF:000001">
    <property type="entry name" value="Nicotinate-nucleotide diphosphorylase (Carboxylating)"/>
    <property type="match status" value="1"/>
</dbReference>
<evidence type="ECO:0000256" key="7">
    <source>
        <dbReference type="ARBA" id="ARBA00022676"/>
    </source>
</evidence>
<evidence type="ECO:0000259" key="15">
    <source>
        <dbReference type="Pfam" id="PF02749"/>
    </source>
</evidence>
<dbReference type="EMBL" id="GG657899">
    <property type="protein sequence ID" value="EEF79201.1"/>
    <property type="molecule type" value="Genomic_DNA"/>
</dbReference>
<dbReference type="AlphaFoldDB" id="C0N7T4"/>
<feature type="binding site" evidence="13">
    <location>
        <begin position="135"/>
        <end position="137"/>
    </location>
    <ligand>
        <name>substrate</name>
    </ligand>
</feature>